<dbReference type="EMBL" id="ML213598">
    <property type="protein sequence ID" value="TFK39762.1"/>
    <property type="molecule type" value="Genomic_DNA"/>
</dbReference>
<sequence length="186" mass="21693">MLLSLTVGKAFYFFYKYKKRMDGVEKRTGEEVVAARFIKKSHCACSLLLFIMDVSQKIELQHSKRCVYRSLEDHIKELGYITGGDLRRLQRYHTVCADLASEVTNFFEWVKSGVYVWFECIECRHEVATSLVVSISTGAWAYVGIFEVMDRIYGPNYKCARRTANWTNSAEFRFDRQRIGKGQHLQ</sequence>
<protein>
    <submittedName>
        <fullName evidence="1">Uncharacterized protein</fullName>
    </submittedName>
</protein>
<keyword evidence="2" id="KW-1185">Reference proteome</keyword>
<reference evidence="1 2" key="1">
    <citation type="journal article" date="2019" name="Nat. Ecol. Evol.">
        <title>Megaphylogeny resolves global patterns of mushroom evolution.</title>
        <authorList>
            <person name="Varga T."/>
            <person name="Krizsan K."/>
            <person name="Foldi C."/>
            <person name="Dima B."/>
            <person name="Sanchez-Garcia M."/>
            <person name="Sanchez-Ramirez S."/>
            <person name="Szollosi G.J."/>
            <person name="Szarkandi J.G."/>
            <person name="Papp V."/>
            <person name="Albert L."/>
            <person name="Andreopoulos W."/>
            <person name="Angelini C."/>
            <person name="Antonin V."/>
            <person name="Barry K.W."/>
            <person name="Bougher N.L."/>
            <person name="Buchanan P."/>
            <person name="Buyck B."/>
            <person name="Bense V."/>
            <person name="Catcheside P."/>
            <person name="Chovatia M."/>
            <person name="Cooper J."/>
            <person name="Damon W."/>
            <person name="Desjardin D."/>
            <person name="Finy P."/>
            <person name="Geml J."/>
            <person name="Haridas S."/>
            <person name="Hughes K."/>
            <person name="Justo A."/>
            <person name="Karasinski D."/>
            <person name="Kautmanova I."/>
            <person name="Kiss B."/>
            <person name="Kocsube S."/>
            <person name="Kotiranta H."/>
            <person name="LaButti K.M."/>
            <person name="Lechner B.E."/>
            <person name="Liimatainen K."/>
            <person name="Lipzen A."/>
            <person name="Lukacs Z."/>
            <person name="Mihaltcheva S."/>
            <person name="Morgado L.N."/>
            <person name="Niskanen T."/>
            <person name="Noordeloos M.E."/>
            <person name="Ohm R.A."/>
            <person name="Ortiz-Santana B."/>
            <person name="Ovrebo C."/>
            <person name="Racz N."/>
            <person name="Riley R."/>
            <person name="Savchenko A."/>
            <person name="Shiryaev A."/>
            <person name="Soop K."/>
            <person name="Spirin V."/>
            <person name="Szebenyi C."/>
            <person name="Tomsovsky M."/>
            <person name="Tulloss R.E."/>
            <person name="Uehling J."/>
            <person name="Grigoriev I.V."/>
            <person name="Vagvolgyi C."/>
            <person name="Papp T."/>
            <person name="Martin F.M."/>
            <person name="Miettinen O."/>
            <person name="Hibbett D.S."/>
            <person name="Nagy L.G."/>
        </authorList>
    </citation>
    <scope>NUCLEOTIDE SEQUENCE [LARGE SCALE GENOMIC DNA]</scope>
    <source>
        <strain evidence="1 2">CBS 166.37</strain>
    </source>
</reference>
<dbReference type="AlphaFoldDB" id="A0A5C3M3I4"/>
<evidence type="ECO:0000313" key="2">
    <source>
        <dbReference type="Proteomes" id="UP000308652"/>
    </source>
</evidence>
<dbReference type="Proteomes" id="UP000308652">
    <property type="component" value="Unassembled WGS sequence"/>
</dbReference>
<organism evidence="1 2">
    <name type="scientific">Crucibulum laeve</name>
    <dbReference type="NCBI Taxonomy" id="68775"/>
    <lineage>
        <taxon>Eukaryota</taxon>
        <taxon>Fungi</taxon>
        <taxon>Dikarya</taxon>
        <taxon>Basidiomycota</taxon>
        <taxon>Agaricomycotina</taxon>
        <taxon>Agaricomycetes</taxon>
        <taxon>Agaricomycetidae</taxon>
        <taxon>Agaricales</taxon>
        <taxon>Agaricineae</taxon>
        <taxon>Nidulariaceae</taxon>
        <taxon>Crucibulum</taxon>
    </lineage>
</organism>
<proteinExistence type="predicted"/>
<evidence type="ECO:0000313" key="1">
    <source>
        <dbReference type="EMBL" id="TFK39762.1"/>
    </source>
</evidence>
<accession>A0A5C3M3I4</accession>
<name>A0A5C3M3I4_9AGAR</name>
<gene>
    <name evidence="1" type="ORF">BDQ12DRAFT_681178</name>
</gene>